<evidence type="ECO:0000313" key="2">
    <source>
        <dbReference type="Proteomes" id="UP001501844"/>
    </source>
</evidence>
<sequence>MYALYGQRQRAIFKRPEKWCTLYLDTTWNGKHHFEDMLRYYAKDSTEQFFRRHFGFEAPDWKPHYLYTLQTQQKEFTAKDFSTCTFKVADIKDYQQDKNNCEVGRMQFSKAIYNQDQTKAWLYYEFFCGGTCGMGEVLTVEKVKHKWVIKRADQQWIS</sequence>
<proteinExistence type="predicted"/>
<reference evidence="2" key="1">
    <citation type="journal article" date="2019" name="Int. J. Syst. Evol. Microbiol.">
        <title>The Global Catalogue of Microorganisms (GCM) 10K type strain sequencing project: providing services to taxonomists for standard genome sequencing and annotation.</title>
        <authorList>
            <consortium name="The Broad Institute Genomics Platform"/>
            <consortium name="The Broad Institute Genome Sequencing Center for Infectious Disease"/>
            <person name="Wu L."/>
            <person name="Ma J."/>
        </authorList>
    </citation>
    <scope>NUCLEOTIDE SEQUENCE [LARGE SCALE GENOMIC DNA]</scope>
    <source>
        <strain evidence="2">JCM 17917</strain>
    </source>
</reference>
<gene>
    <name evidence="1" type="ORF">GCM10023183_22610</name>
</gene>
<organism evidence="1 2">
    <name type="scientific">Nibribacter koreensis</name>
    <dbReference type="NCBI Taxonomy" id="1084519"/>
    <lineage>
        <taxon>Bacteria</taxon>
        <taxon>Pseudomonadati</taxon>
        <taxon>Bacteroidota</taxon>
        <taxon>Cytophagia</taxon>
        <taxon>Cytophagales</taxon>
        <taxon>Hymenobacteraceae</taxon>
        <taxon>Nibribacter</taxon>
    </lineage>
</organism>
<dbReference type="EMBL" id="BAABGX010000002">
    <property type="protein sequence ID" value="GAA4307006.1"/>
    <property type="molecule type" value="Genomic_DNA"/>
</dbReference>
<comment type="caution">
    <text evidence="1">The sequence shown here is derived from an EMBL/GenBank/DDBJ whole genome shotgun (WGS) entry which is preliminary data.</text>
</comment>
<accession>A0ABP8FM40</accession>
<protein>
    <submittedName>
        <fullName evidence="1">Uncharacterized protein</fullName>
    </submittedName>
</protein>
<dbReference type="Proteomes" id="UP001501844">
    <property type="component" value="Unassembled WGS sequence"/>
</dbReference>
<keyword evidence="2" id="KW-1185">Reference proteome</keyword>
<name>A0ABP8FM40_9BACT</name>
<evidence type="ECO:0000313" key="1">
    <source>
        <dbReference type="EMBL" id="GAA4307006.1"/>
    </source>
</evidence>